<dbReference type="Pfam" id="PF18911">
    <property type="entry name" value="PKD_4"/>
    <property type="match status" value="3"/>
</dbReference>
<gene>
    <name evidence="3" type="ORF">Barrevirus10_2</name>
</gene>
<dbReference type="Pfam" id="PF00082">
    <property type="entry name" value="Peptidase_S8"/>
    <property type="match status" value="1"/>
</dbReference>
<dbReference type="PROSITE" id="PS51695">
    <property type="entry name" value="SEDOLISIN"/>
    <property type="match status" value="1"/>
</dbReference>
<dbReference type="CDD" id="cd00146">
    <property type="entry name" value="PKD"/>
    <property type="match status" value="3"/>
</dbReference>
<feature type="domain" description="PKD" evidence="1">
    <location>
        <begin position="572"/>
        <end position="656"/>
    </location>
</feature>
<dbReference type="GO" id="GO:0004252">
    <property type="term" value="F:serine-type endopeptidase activity"/>
    <property type="evidence" value="ECO:0007669"/>
    <property type="project" value="InterPro"/>
</dbReference>
<dbReference type="CDD" id="cd04056">
    <property type="entry name" value="Peptidases_S53"/>
    <property type="match status" value="1"/>
</dbReference>
<feature type="domain" description="Peptidase S53" evidence="2">
    <location>
        <begin position="134"/>
        <end position="471"/>
    </location>
</feature>
<dbReference type="InterPro" id="IPR036852">
    <property type="entry name" value="Peptidase_S8/S53_dom_sf"/>
</dbReference>
<dbReference type="Gene3D" id="3.40.50.200">
    <property type="entry name" value="Peptidase S8/S53 domain"/>
    <property type="match status" value="1"/>
</dbReference>
<name>A0A3G4ZQ87_9VIRU</name>
<keyword evidence="3" id="KW-0645">Protease</keyword>
<evidence type="ECO:0000259" key="1">
    <source>
        <dbReference type="PROSITE" id="PS50093"/>
    </source>
</evidence>
<reference evidence="3" key="1">
    <citation type="submission" date="2018-10" db="EMBL/GenBank/DDBJ databases">
        <title>Hidden diversity of soil giant viruses.</title>
        <authorList>
            <person name="Schulz F."/>
            <person name="Alteio L."/>
            <person name="Goudeau D."/>
            <person name="Ryan E.M."/>
            <person name="Malmstrom R.R."/>
            <person name="Blanchard J."/>
            <person name="Woyke T."/>
        </authorList>
    </citation>
    <scope>NUCLEOTIDE SEQUENCE</scope>
    <source>
        <strain evidence="3">BAV1</strain>
    </source>
</reference>
<accession>A0A3G4ZQ87</accession>
<dbReference type="SUPFAM" id="SSF52743">
    <property type="entry name" value="Subtilisin-like"/>
    <property type="match status" value="1"/>
</dbReference>
<dbReference type="InterPro" id="IPR000209">
    <property type="entry name" value="Peptidase_S8/S53_dom"/>
</dbReference>
<sequence length="741" mass="78947">MTSLRKGKHVGKLEDSKEVLTTWILNREFSAKQLSFLVRDIMMKCRIHGLNIKREDLHHLKVSGSALSYNKLLNIELQKYELDEKVYHTLHTDLTMPEQWKDKVVHILGFDTSAIAHPYFKMLDNGAVPRGSTAFTPLQLATLYNFPTNLSGKGQTVGIIELAGGFTLSDLTQYLSMMGIQGTPNVTAVSVDNVNNDPADTSGANIEVILDIEIIMALVPQAAIRIYFGPNTDAGFYDAIKKAMDDGCNVISISWGAAEVYWSRATLNSYNALFQTAASKNITILAAAGDSGSSDSATGNNVDFPSSSPYVLACGGTNVSSDLAVTTIIQETVWDNNSTTSATGGGISKVFAKPAYQNSVGFNLGNKRGTPDISADGDPNSGYVIFAEGSTTIVGGTSCVAPLISALISKINQSLGKSVGFIHSTLYANPGVCRDIVQGNNGAYNASVGWDPCSGLGSIKGTDLLNLLSGNSGSPPPVVLSPVAAFTSSVISGVAPLVVNFTDQSTNSPTSWFWDFSDGQDQTSNVQNPQHIFANAGSFTITLTVGNTAGSNSLIKKNYITVTVPPPLVLAPIAAFTSSTVSGVAPLTVNFTDQSTNKPTTWLWGFSDNNITSDLQNPKHTFANAGSYSISLTSSNTAGTNTLIKPNYITVTAVPNPPVSQLKADFTASPLIVKRGRYVYFKNLSTPGTTSEWLFGDGSKSHIKNPYYSYNVPGIYTISLKITKGNASTTVTKVNYITVIH</sequence>
<dbReference type="PROSITE" id="PS50093">
    <property type="entry name" value="PKD"/>
    <property type="match status" value="3"/>
</dbReference>
<feature type="domain" description="PKD" evidence="1">
    <location>
        <begin position="686"/>
        <end position="741"/>
    </location>
</feature>
<evidence type="ECO:0000313" key="3">
    <source>
        <dbReference type="EMBL" id="AYV77056.1"/>
    </source>
</evidence>
<keyword evidence="3" id="KW-0378">Hydrolase</keyword>
<dbReference type="SMART" id="SM00089">
    <property type="entry name" value="PKD"/>
    <property type="match status" value="3"/>
</dbReference>
<dbReference type="FunFam" id="2.60.40.10:FF:000270">
    <property type="entry name" value="Cell surface protein"/>
    <property type="match status" value="2"/>
</dbReference>
<dbReference type="SUPFAM" id="SSF49299">
    <property type="entry name" value="PKD domain"/>
    <property type="match status" value="3"/>
</dbReference>
<dbReference type="InterPro" id="IPR035986">
    <property type="entry name" value="PKD_dom_sf"/>
</dbReference>
<dbReference type="PANTHER" id="PTHR14218:SF15">
    <property type="entry name" value="TRIPEPTIDYL-PEPTIDASE 1"/>
    <property type="match status" value="1"/>
</dbReference>
<feature type="domain" description="PKD" evidence="1">
    <location>
        <begin position="482"/>
        <end position="563"/>
    </location>
</feature>
<dbReference type="GO" id="GO:0008240">
    <property type="term" value="F:tripeptidyl-peptidase activity"/>
    <property type="evidence" value="ECO:0007669"/>
    <property type="project" value="TreeGrafter"/>
</dbReference>
<dbReference type="SUPFAM" id="SSF54897">
    <property type="entry name" value="Protease propeptides/inhibitors"/>
    <property type="match status" value="1"/>
</dbReference>
<dbReference type="InterPro" id="IPR050819">
    <property type="entry name" value="Tripeptidyl-peptidase_I"/>
</dbReference>
<protein>
    <submittedName>
        <fullName evidence="3">Subtilase family serine protease</fullName>
    </submittedName>
</protein>
<dbReference type="InterPro" id="IPR000601">
    <property type="entry name" value="PKD_dom"/>
</dbReference>
<dbReference type="Gene3D" id="2.60.40.10">
    <property type="entry name" value="Immunoglobulins"/>
    <property type="match status" value="3"/>
</dbReference>
<proteinExistence type="predicted"/>
<dbReference type="PANTHER" id="PTHR14218">
    <property type="entry name" value="PROTEASE S8 TRIPEPTIDYL PEPTIDASE I CLN2"/>
    <property type="match status" value="1"/>
</dbReference>
<dbReference type="InterPro" id="IPR022409">
    <property type="entry name" value="PKD/Chitinase_dom"/>
</dbReference>
<dbReference type="InterPro" id="IPR030400">
    <property type="entry name" value="Sedolisin_dom"/>
</dbReference>
<organism evidence="3">
    <name type="scientific">Barrevirus sp</name>
    <dbReference type="NCBI Taxonomy" id="2487763"/>
    <lineage>
        <taxon>Viruses</taxon>
        <taxon>Varidnaviria</taxon>
        <taxon>Bamfordvirae</taxon>
        <taxon>Nucleocytoviricota</taxon>
        <taxon>Megaviricetes</taxon>
        <taxon>Imitervirales</taxon>
        <taxon>Mimiviridae</taxon>
        <taxon>Klosneuvirinae</taxon>
    </lineage>
</organism>
<dbReference type="GO" id="GO:0006508">
    <property type="term" value="P:proteolysis"/>
    <property type="evidence" value="ECO:0007669"/>
    <property type="project" value="UniProtKB-KW"/>
</dbReference>
<dbReference type="InterPro" id="IPR013783">
    <property type="entry name" value="Ig-like_fold"/>
</dbReference>
<evidence type="ECO:0000259" key="2">
    <source>
        <dbReference type="PROSITE" id="PS51695"/>
    </source>
</evidence>
<dbReference type="EMBL" id="MK072007">
    <property type="protein sequence ID" value="AYV77056.1"/>
    <property type="molecule type" value="Genomic_DNA"/>
</dbReference>